<dbReference type="AlphaFoldDB" id="A0A0M9A4U9"/>
<evidence type="ECO:0000256" key="10">
    <source>
        <dbReference type="ARBA" id="ARBA00023224"/>
    </source>
</evidence>
<keyword evidence="4 12" id="KW-0812">Transmembrane</keyword>
<evidence type="ECO:0000313" key="15">
    <source>
        <dbReference type="Proteomes" id="UP000053105"/>
    </source>
</evidence>
<dbReference type="STRING" id="166423.A0A0M9A4U9"/>
<dbReference type="InterPro" id="IPR017452">
    <property type="entry name" value="GPCR_Rhodpsn_7TM"/>
</dbReference>
<dbReference type="InterPro" id="IPR028336">
    <property type="entry name" value="GPR119"/>
</dbReference>
<keyword evidence="5 12" id="KW-1133">Transmembrane helix</keyword>
<evidence type="ECO:0000256" key="9">
    <source>
        <dbReference type="ARBA" id="ARBA00023180"/>
    </source>
</evidence>
<keyword evidence="7 12" id="KW-0472">Membrane</keyword>
<feature type="transmembrane region" description="Helical" evidence="12">
    <location>
        <begin position="263"/>
        <end position="288"/>
    </location>
</feature>
<feature type="transmembrane region" description="Helical" evidence="12">
    <location>
        <begin position="173"/>
        <end position="195"/>
    </location>
</feature>
<feature type="transmembrane region" description="Helical" evidence="12">
    <location>
        <begin position="216"/>
        <end position="237"/>
    </location>
</feature>
<feature type="transmembrane region" description="Helical" evidence="12">
    <location>
        <begin position="309"/>
        <end position="332"/>
    </location>
</feature>
<feature type="region of interest" description="Disordered" evidence="11">
    <location>
        <begin position="907"/>
        <end position="936"/>
    </location>
</feature>
<dbReference type="PANTHER" id="PTHR24246:SF27">
    <property type="entry name" value="ADENOSINE RECEPTOR, ISOFORM A"/>
    <property type="match status" value="1"/>
</dbReference>
<keyword evidence="6" id="KW-0297">G-protein coupled receptor</keyword>
<protein>
    <submittedName>
        <fullName evidence="14">Adenosine receptor A2b</fullName>
    </submittedName>
</protein>
<reference evidence="14 15" key="1">
    <citation type="submission" date="2015-07" db="EMBL/GenBank/DDBJ databases">
        <title>The genome of Melipona quadrifasciata.</title>
        <authorList>
            <person name="Pan H."/>
            <person name="Kapheim K."/>
        </authorList>
    </citation>
    <scope>NUCLEOTIDE SEQUENCE [LARGE SCALE GENOMIC DNA]</scope>
    <source>
        <strain evidence="14">0111107301</strain>
        <tissue evidence="14">Whole body</tissue>
    </source>
</reference>
<evidence type="ECO:0000256" key="7">
    <source>
        <dbReference type="ARBA" id="ARBA00023136"/>
    </source>
</evidence>
<dbReference type="GO" id="GO:0031210">
    <property type="term" value="F:phosphatidylcholine binding"/>
    <property type="evidence" value="ECO:0007669"/>
    <property type="project" value="InterPro"/>
</dbReference>
<gene>
    <name evidence="14" type="ORF">WN51_12319</name>
</gene>
<evidence type="ECO:0000256" key="6">
    <source>
        <dbReference type="ARBA" id="ARBA00023040"/>
    </source>
</evidence>
<dbReference type="Proteomes" id="UP000053105">
    <property type="component" value="Unassembled WGS sequence"/>
</dbReference>
<name>A0A0M9A4U9_9HYME</name>
<feature type="compositionally biased region" description="Low complexity" evidence="11">
    <location>
        <begin position="871"/>
        <end position="880"/>
    </location>
</feature>
<feature type="compositionally biased region" description="Basic and acidic residues" evidence="11">
    <location>
        <begin position="861"/>
        <end position="870"/>
    </location>
</feature>
<comment type="subcellular location">
    <subcellularLocation>
        <location evidence="1">Cell membrane</location>
        <topology evidence="1">Multi-pass membrane protein</topology>
    </subcellularLocation>
</comment>
<evidence type="ECO:0000256" key="4">
    <source>
        <dbReference type="ARBA" id="ARBA00022692"/>
    </source>
</evidence>
<keyword evidence="3" id="KW-1003">Cell membrane</keyword>
<dbReference type="Gene3D" id="1.20.1070.10">
    <property type="entry name" value="Rhodopsin 7-helix transmembrane proteins"/>
    <property type="match status" value="1"/>
</dbReference>
<evidence type="ECO:0000256" key="12">
    <source>
        <dbReference type="SAM" id="Phobius"/>
    </source>
</evidence>
<dbReference type="GO" id="GO:0007189">
    <property type="term" value="P:adenylate cyclase-activating G protein-coupled receptor signaling pathway"/>
    <property type="evidence" value="ECO:0007669"/>
    <property type="project" value="InterPro"/>
</dbReference>
<dbReference type="PANTHER" id="PTHR24246">
    <property type="entry name" value="OLFACTORY RECEPTOR AND ADENOSINE RECEPTOR"/>
    <property type="match status" value="1"/>
</dbReference>
<evidence type="ECO:0000256" key="2">
    <source>
        <dbReference type="ARBA" id="ARBA00010663"/>
    </source>
</evidence>
<evidence type="ECO:0000256" key="3">
    <source>
        <dbReference type="ARBA" id="ARBA00022475"/>
    </source>
</evidence>
<dbReference type="InterPro" id="IPR000276">
    <property type="entry name" value="GPCR_Rhodpsn"/>
</dbReference>
<feature type="region of interest" description="Disordered" evidence="11">
    <location>
        <begin position="861"/>
        <end position="881"/>
    </location>
</feature>
<keyword evidence="15" id="KW-1185">Reference proteome</keyword>
<proteinExistence type="inferred from homology"/>
<comment type="similarity">
    <text evidence="2">Belongs to the G-protein coupled receptor 1 family.</text>
</comment>
<dbReference type="GO" id="GO:0004930">
    <property type="term" value="F:G protein-coupled receptor activity"/>
    <property type="evidence" value="ECO:0007669"/>
    <property type="project" value="UniProtKB-KW"/>
</dbReference>
<dbReference type="PRINTS" id="PR00237">
    <property type="entry name" value="GPCRRHODOPSN"/>
</dbReference>
<feature type="transmembrane region" description="Helical" evidence="12">
    <location>
        <begin position="39"/>
        <end position="64"/>
    </location>
</feature>
<keyword evidence="9" id="KW-0325">Glycoprotein</keyword>
<accession>A0A0M9A4U9</accession>
<feature type="region of interest" description="Disordered" evidence="11">
    <location>
        <begin position="692"/>
        <end position="715"/>
    </location>
</feature>
<organism evidence="14 15">
    <name type="scientific">Melipona quadrifasciata</name>
    <dbReference type="NCBI Taxonomy" id="166423"/>
    <lineage>
        <taxon>Eukaryota</taxon>
        <taxon>Metazoa</taxon>
        <taxon>Ecdysozoa</taxon>
        <taxon>Arthropoda</taxon>
        <taxon>Hexapoda</taxon>
        <taxon>Insecta</taxon>
        <taxon>Pterygota</taxon>
        <taxon>Neoptera</taxon>
        <taxon>Endopterygota</taxon>
        <taxon>Hymenoptera</taxon>
        <taxon>Apocrita</taxon>
        <taxon>Aculeata</taxon>
        <taxon>Apoidea</taxon>
        <taxon>Anthophila</taxon>
        <taxon>Apidae</taxon>
        <taxon>Melipona</taxon>
    </lineage>
</organism>
<feature type="region of interest" description="Disordered" evidence="11">
    <location>
        <begin position="812"/>
        <end position="844"/>
    </location>
</feature>
<dbReference type="EMBL" id="KQ435756">
    <property type="protein sequence ID" value="KOX75889.1"/>
    <property type="molecule type" value="Genomic_DNA"/>
</dbReference>
<evidence type="ECO:0000256" key="11">
    <source>
        <dbReference type="SAM" id="MobiDB-lite"/>
    </source>
</evidence>
<dbReference type="GO" id="GO:0005886">
    <property type="term" value="C:plasma membrane"/>
    <property type="evidence" value="ECO:0007669"/>
    <property type="project" value="UniProtKB-SubCell"/>
</dbReference>
<sequence>MSTPATDSLPSTVSGELTTALVPTVTKIDTRLDVNPVSVVLAVSIVCILSPITVTGNSIILAAFYKYKRLRTASNYLLVSLAVSDFGCHSEINSTLLKWDLTDKFRRVNLVQFLEKNYTRYLDQIKQQNNVSGISNTLILKSKNSESVGVFMPFGMQLELSGLPENGVSTLCIVPYCIVIALCSVSVLVTVAIAVDRLTSLAQPLRYKNIITHSSIEKYIAVFWIYAIAVGLSPLIYANVAGETQSHSGNCRFGAAVLPPVRVFLVVAVWAPSALVLLGCYMYVYLVARAHARAIYTVELSFRHQTQTLALPRYGQTLAVTVGAFLVLWLPFQACMLLDIFCGTNILTEWAVVWLGLPIMAHSGVNPWIYAFHHGEMRVAAGKITEELVALFGMTPSRYGCSPMRRGSNTNMELAEVNNSNGGRRHPVEDCFAAKQSNVLYTSRRCLDVSGKHTDISPERNIDRTSSGSRQGDIVEESIHDLTKMLDLKYIIDRNHMIDSNHNIDKIKNLKYLLDPTFNKIRHLRRLNHKRLTSKNFSKASEPKFISYQNLKSDGTLNRKALHMNTMSDPVLSADSPMVHAKDFHDGLSPINSKRRNSNLCSMSDPNIKAATGISSEVNLRLPTGGNVVETHRYSVQNLNHNRFEGGLAKHVMLSRQLETQKRLHIYPRPRMKVNGTFDRNSPNLNLILQNSYTLPSTPDSTRSSLLDSPRQKTSPKYMTITSNRLANIVHTDNAIPSRKLDSRTDPISSRVLQVRRNMEVLRHSESINTIEPMTHVRLLEPYKAMESLAVPTIHSEPPSPIEPLPLASLQEEDTKNCDTSKPSNIDGLKSPMGNRRSPVRHSDPVIPTVLLNIEDYSEDRESINDKSSHDSSSNNLVSSGQMTSIEPIDLFEALLKNSERYREGRLPEPIFAEHDSTRFSSRRPSDSKWSESSRSQEILSNVVTEHQAFPSSYSVNNFQVCNSGSDLNDLTSLDPFMCPDALTSSLRESFFSGPSVPDSEIFTSFEENEEFTPDSERNLSPYDSGTAINLKRSAIENDLQSRSTESVFRNRCLSTRSCTILRLESSLHRNRLRVKPGADYILKDIKNSHLAPLASPTPTEICSPTFELVSEIKGDSGVGVRV</sequence>
<evidence type="ECO:0000256" key="1">
    <source>
        <dbReference type="ARBA" id="ARBA00004651"/>
    </source>
</evidence>
<dbReference type="Pfam" id="PF00001">
    <property type="entry name" value="7tm_1"/>
    <property type="match status" value="1"/>
</dbReference>
<evidence type="ECO:0000256" key="8">
    <source>
        <dbReference type="ARBA" id="ARBA00023170"/>
    </source>
</evidence>
<dbReference type="SUPFAM" id="SSF81321">
    <property type="entry name" value="Family A G protein-coupled receptor-like"/>
    <property type="match status" value="2"/>
</dbReference>
<evidence type="ECO:0000256" key="5">
    <source>
        <dbReference type="ARBA" id="ARBA00022989"/>
    </source>
</evidence>
<dbReference type="OrthoDB" id="10042731at2759"/>
<evidence type="ECO:0000313" key="14">
    <source>
        <dbReference type="EMBL" id="KOX75889.1"/>
    </source>
</evidence>
<feature type="domain" description="G-protein coupled receptors family 1 profile" evidence="13">
    <location>
        <begin position="56"/>
        <end position="370"/>
    </location>
</feature>
<evidence type="ECO:0000259" key="13">
    <source>
        <dbReference type="PROSITE" id="PS50262"/>
    </source>
</evidence>
<keyword evidence="10" id="KW-0807">Transducer</keyword>
<dbReference type="PROSITE" id="PS50262">
    <property type="entry name" value="G_PROTEIN_RECEP_F1_2"/>
    <property type="match status" value="1"/>
</dbReference>
<dbReference type="CDD" id="cd15104">
    <property type="entry name" value="7tmA_GPR119_R_insulinotropic_receptor"/>
    <property type="match status" value="1"/>
</dbReference>
<keyword evidence="8 14" id="KW-0675">Receptor</keyword>
<feature type="compositionally biased region" description="Basic and acidic residues" evidence="11">
    <location>
        <begin position="907"/>
        <end position="932"/>
    </location>
</feature>